<accession>A0ABT5YS27</accession>
<comment type="catalytic activity">
    <reaction evidence="1">
        <text>ATP + protein L-histidine = ADP + protein N-phospho-L-histidine.</text>
        <dbReference type="EC" id="2.7.13.3"/>
    </reaction>
</comment>
<keyword evidence="3" id="KW-0597">Phosphoprotein</keyword>
<sequence>MMQIPGVLVASLTGATAAALGMAPFLIRSWLGRKAQVERCAAVEEGNAHLTSLWQSLEAEVGHLAGARIPDLVRSLAHPHVPVRGLLDDRFAGTDIERALGLVLEQVREAVTKERLRVDSAARAAMRGSTSTIQAMLYQLQSVLQQMQERYDDPYIAQDLLAADFLNEQTLRRVQATAVVCGASWTGLIREDSYLADIVVGAGSRVRGYERVQASNQLREPFGVVARAVEPVAITIAELLANALHYSHPDLRVQVVLLQGHQGASVVIDDAGIGMHPEEFQRAERLMTGRAPVLLTELGDPPQIGFPAIGQLAHEHGFAVRVEPSPYGGVRAIVYLPGALLTRMDPEAQPMSAMAPRHRSATAPAAAPAATGEVLPRRRRRQPTGAQPGPRRGEAAPDRTPEEAGQRWAAFQAGTESGRAAVEPGAQQAEGKATS</sequence>
<reference evidence="7 8" key="1">
    <citation type="submission" date="2023-03" db="EMBL/GenBank/DDBJ databases">
        <title>Draft genome sequence of type strain Streptomyces ferralitis JCM 14344.</title>
        <authorList>
            <person name="Klaysubun C."/>
            <person name="Duangmal K."/>
        </authorList>
    </citation>
    <scope>NUCLEOTIDE SEQUENCE [LARGE SCALE GENOMIC DNA]</scope>
    <source>
        <strain evidence="7 8">JCM 14344</strain>
    </source>
</reference>
<dbReference type="InterPro" id="IPR050428">
    <property type="entry name" value="TCS_sensor_his_kinase"/>
</dbReference>
<dbReference type="Proteomes" id="UP001220022">
    <property type="component" value="Unassembled WGS sequence"/>
</dbReference>
<feature type="compositionally biased region" description="Basic and acidic residues" evidence="6">
    <location>
        <begin position="391"/>
        <end position="405"/>
    </location>
</feature>
<feature type="region of interest" description="Disordered" evidence="6">
    <location>
        <begin position="350"/>
        <end position="435"/>
    </location>
</feature>
<name>A0ABT5YS27_9ACTN</name>
<keyword evidence="4" id="KW-0808">Transferase</keyword>
<protein>
    <recommendedName>
        <fullName evidence="2">histidine kinase</fullName>
        <ecNumber evidence="2">2.7.13.3</ecNumber>
    </recommendedName>
</protein>
<evidence type="ECO:0000256" key="2">
    <source>
        <dbReference type="ARBA" id="ARBA00012438"/>
    </source>
</evidence>
<evidence type="ECO:0000313" key="8">
    <source>
        <dbReference type="Proteomes" id="UP001220022"/>
    </source>
</evidence>
<dbReference type="GO" id="GO:0005524">
    <property type="term" value="F:ATP binding"/>
    <property type="evidence" value="ECO:0007669"/>
    <property type="project" value="UniProtKB-KW"/>
</dbReference>
<evidence type="ECO:0000313" key="7">
    <source>
        <dbReference type="EMBL" id="MDF2254407.1"/>
    </source>
</evidence>
<dbReference type="EMBL" id="JARHTQ010000001">
    <property type="protein sequence ID" value="MDF2254407.1"/>
    <property type="molecule type" value="Genomic_DNA"/>
</dbReference>
<evidence type="ECO:0000256" key="4">
    <source>
        <dbReference type="ARBA" id="ARBA00022679"/>
    </source>
</evidence>
<keyword evidence="7" id="KW-0067">ATP-binding</keyword>
<evidence type="ECO:0000256" key="5">
    <source>
        <dbReference type="ARBA" id="ARBA00022777"/>
    </source>
</evidence>
<dbReference type="Gene3D" id="3.30.565.10">
    <property type="entry name" value="Histidine kinase-like ATPase, C-terminal domain"/>
    <property type="match status" value="1"/>
</dbReference>
<dbReference type="InterPro" id="IPR036890">
    <property type="entry name" value="HATPase_C_sf"/>
</dbReference>
<dbReference type="EC" id="2.7.13.3" evidence="2"/>
<dbReference type="SUPFAM" id="SSF55874">
    <property type="entry name" value="ATPase domain of HSP90 chaperone/DNA topoisomerase II/histidine kinase"/>
    <property type="match status" value="1"/>
</dbReference>
<gene>
    <name evidence="7" type="ORF">P2L57_01290</name>
</gene>
<keyword evidence="7" id="KW-0547">Nucleotide-binding</keyword>
<dbReference type="PANTHER" id="PTHR45436">
    <property type="entry name" value="SENSOR HISTIDINE KINASE YKOH"/>
    <property type="match status" value="1"/>
</dbReference>
<evidence type="ECO:0000256" key="1">
    <source>
        <dbReference type="ARBA" id="ARBA00000085"/>
    </source>
</evidence>
<evidence type="ECO:0000256" key="6">
    <source>
        <dbReference type="SAM" id="MobiDB-lite"/>
    </source>
</evidence>
<feature type="compositionally biased region" description="Low complexity" evidence="6">
    <location>
        <begin position="361"/>
        <end position="371"/>
    </location>
</feature>
<dbReference type="RefSeq" id="WP_275806753.1">
    <property type="nucleotide sequence ID" value="NZ_BAAANM010000005.1"/>
</dbReference>
<keyword evidence="5" id="KW-0418">Kinase</keyword>
<comment type="caution">
    <text evidence="7">The sequence shown here is derived from an EMBL/GenBank/DDBJ whole genome shotgun (WGS) entry which is preliminary data.</text>
</comment>
<evidence type="ECO:0000256" key="3">
    <source>
        <dbReference type="ARBA" id="ARBA00022553"/>
    </source>
</evidence>
<organism evidence="7 8">
    <name type="scientific">Streptantibioticus ferralitis</name>
    <dbReference type="NCBI Taxonomy" id="236510"/>
    <lineage>
        <taxon>Bacteria</taxon>
        <taxon>Bacillati</taxon>
        <taxon>Actinomycetota</taxon>
        <taxon>Actinomycetes</taxon>
        <taxon>Kitasatosporales</taxon>
        <taxon>Streptomycetaceae</taxon>
        <taxon>Streptantibioticus</taxon>
    </lineage>
</organism>
<proteinExistence type="predicted"/>
<keyword evidence="8" id="KW-1185">Reference proteome</keyword>
<dbReference type="PANTHER" id="PTHR45436:SF5">
    <property type="entry name" value="SENSOR HISTIDINE KINASE TRCS"/>
    <property type="match status" value="1"/>
</dbReference>